<evidence type="ECO:0000313" key="7">
    <source>
        <dbReference type="EMBL" id="USW49081.1"/>
    </source>
</evidence>
<keyword evidence="4 6" id="KW-1133">Transmembrane helix</keyword>
<keyword evidence="5 6" id="KW-0472">Membrane</keyword>
<accession>A0A9Q9EER6</accession>
<dbReference type="EMBL" id="CP099419">
    <property type="protein sequence ID" value="USW49081.1"/>
    <property type="molecule type" value="Genomic_DNA"/>
</dbReference>
<evidence type="ECO:0000313" key="8">
    <source>
        <dbReference type="Proteomes" id="UP001056384"/>
    </source>
</evidence>
<gene>
    <name evidence="7" type="ORF">Slin15195_G024000</name>
</gene>
<dbReference type="GO" id="GO:0022857">
    <property type="term" value="F:transmembrane transporter activity"/>
    <property type="evidence" value="ECO:0007669"/>
    <property type="project" value="TreeGrafter"/>
</dbReference>
<evidence type="ECO:0000256" key="3">
    <source>
        <dbReference type="ARBA" id="ARBA00022692"/>
    </source>
</evidence>
<protein>
    <submittedName>
        <fullName evidence="7">Uncharacterized protein</fullName>
    </submittedName>
</protein>
<organism evidence="7 8">
    <name type="scientific">Septoria linicola</name>
    <dbReference type="NCBI Taxonomy" id="215465"/>
    <lineage>
        <taxon>Eukaryota</taxon>
        <taxon>Fungi</taxon>
        <taxon>Dikarya</taxon>
        <taxon>Ascomycota</taxon>
        <taxon>Pezizomycotina</taxon>
        <taxon>Dothideomycetes</taxon>
        <taxon>Dothideomycetidae</taxon>
        <taxon>Mycosphaerellales</taxon>
        <taxon>Mycosphaerellaceae</taxon>
        <taxon>Septoria</taxon>
    </lineage>
</organism>
<evidence type="ECO:0000256" key="1">
    <source>
        <dbReference type="ARBA" id="ARBA00004141"/>
    </source>
</evidence>
<name>A0A9Q9EER6_9PEZI</name>
<keyword evidence="3 6" id="KW-0812">Transmembrane</keyword>
<dbReference type="AlphaFoldDB" id="A0A9Q9EER6"/>
<evidence type="ECO:0000256" key="5">
    <source>
        <dbReference type="ARBA" id="ARBA00023136"/>
    </source>
</evidence>
<feature type="transmembrane region" description="Helical" evidence="6">
    <location>
        <begin position="30"/>
        <end position="52"/>
    </location>
</feature>
<dbReference type="Proteomes" id="UP001056384">
    <property type="component" value="Chromosome 2"/>
</dbReference>
<dbReference type="PANTHER" id="PTHR43791">
    <property type="entry name" value="PERMEASE-RELATED"/>
    <property type="match status" value="1"/>
</dbReference>
<proteinExistence type="predicted"/>
<evidence type="ECO:0000256" key="6">
    <source>
        <dbReference type="SAM" id="Phobius"/>
    </source>
</evidence>
<evidence type="ECO:0000256" key="2">
    <source>
        <dbReference type="ARBA" id="ARBA00022448"/>
    </source>
</evidence>
<dbReference type="PANTHER" id="PTHR43791:SF36">
    <property type="entry name" value="TRANSPORTER, PUTATIVE (AFU_ORTHOLOGUE AFUA_6G08340)-RELATED"/>
    <property type="match status" value="1"/>
</dbReference>
<comment type="subcellular location">
    <subcellularLocation>
        <location evidence="1">Membrane</location>
        <topology evidence="1">Multi-pass membrane protein</topology>
    </subcellularLocation>
</comment>
<keyword evidence="2" id="KW-0813">Transport</keyword>
<evidence type="ECO:0000256" key="4">
    <source>
        <dbReference type="ARBA" id="ARBA00022989"/>
    </source>
</evidence>
<keyword evidence="8" id="KW-1185">Reference proteome</keyword>
<dbReference type="GO" id="GO:0016020">
    <property type="term" value="C:membrane"/>
    <property type="evidence" value="ECO:0007669"/>
    <property type="project" value="UniProtKB-SubCell"/>
</dbReference>
<feature type="transmembrane region" description="Helical" evidence="6">
    <location>
        <begin position="72"/>
        <end position="92"/>
    </location>
</feature>
<sequence length="125" mass="14037">MRARKARNTLYTGSDEFDWRYVKQAFTDPFVYAAAALLFCSSIPLFGFGTFLVVSSQIYPSSDSPRYLTGNAIPLAMEVIACGGIGLVWLMLKKRDQKKERMLAAGEVDNGYGDEDRGLQFRYTL</sequence>
<reference evidence="7" key="1">
    <citation type="submission" date="2022-06" db="EMBL/GenBank/DDBJ databases">
        <title>Complete genome sequences of two strains of the flax pathogen Septoria linicola.</title>
        <authorList>
            <person name="Lapalu N."/>
            <person name="Simon A."/>
            <person name="Demenou B."/>
            <person name="Paumier D."/>
            <person name="Guillot M.-P."/>
            <person name="Gout L."/>
            <person name="Valade R."/>
        </authorList>
    </citation>
    <scope>NUCLEOTIDE SEQUENCE</scope>
    <source>
        <strain evidence="7">SE15195</strain>
    </source>
</reference>